<gene>
    <name evidence="7" type="ORF">ML536_07500</name>
</gene>
<dbReference type="Pfam" id="PF13442">
    <property type="entry name" value="Cytochrome_CBB3"/>
    <property type="match status" value="1"/>
</dbReference>
<comment type="caution">
    <text evidence="7">The sequence shown here is derived from an EMBL/GenBank/DDBJ whole genome shotgun (WGS) entry which is preliminary data.</text>
</comment>
<sequence>MVFAKMLSVRNALALVALSSGFAVVSTLPASAVDVAYPASQARQGTPLYRDNCSSCHGDRLQGALDAPPLKGDSFMASWAGQPATALLEYISTNMPQDRPGALEPKQYAQLLALILKENGVAAGADDTPPIAADTLGDATIPAAK</sequence>
<keyword evidence="1 4" id="KW-0349">Heme</keyword>
<reference evidence="7" key="1">
    <citation type="submission" date="2022-03" db="EMBL/GenBank/DDBJ databases">
        <title>The complete genome sequence of a Methyloterrigena soli.</title>
        <authorList>
            <person name="Zi Z."/>
        </authorList>
    </citation>
    <scope>NUCLEOTIDE SEQUENCE</scope>
    <source>
        <strain evidence="7">M48</strain>
    </source>
</reference>
<name>A0AA41QMR3_9HYPH</name>
<feature type="domain" description="Cytochrome c" evidence="6">
    <location>
        <begin position="40"/>
        <end position="119"/>
    </location>
</feature>
<organism evidence="7 8">
    <name type="scientific">Paradevosia shaoguanensis</name>
    <dbReference type="NCBI Taxonomy" id="1335043"/>
    <lineage>
        <taxon>Bacteria</taxon>
        <taxon>Pseudomonadati</taxon>
        <taxon>Pseudomonadota</taxon>
        <taxon>Alphaproteobacteria</taxon>
        <taxon>Hyphomicrobiales</taxon>
        <taxon>Devosiaceae</taxon>
        <taxon>Paradevosia</taxon>
    </lineage>
</organism>
<evidence type="ECO:0000256" key="1">
    <source>
        <dbReference type="ARBA" id="ARBA00022617"/>
    </source>
</evidence>
<proteinExistence type="predicted"/>
<dbReference type="GO" id="GO:0020037">
    <property type="term" value="F:heme binding"/>
    <property type="evidence" value="ECO:0007669"/>
    <property type="project" value="InterPro"/>
</dbReference>
<keyword evidence="5" id="KW-0732">Signal</keyword>
<accession>A0AA41QMR3</accession>
<dbReference type="RefSeq" id="WP_281735465.1">
    <property type="nucleotide sequence ID" value="NZ_JAKETQ010000001.1"/>
</dbReference>
<keyword evidence="3 4" id="KW-0408">Iron</keyword>
<evidence type="ECO:0000259" key="6">
    <source>
        <dbReference type="PROSITE" id="PS51007"/>
    </source>
</evidence>
<keyword evidence="2 4" id="KW-0479">Metal-binding</keyword>
<dbReference type="GO" id="GO:0009055">
    <property type="term" value="F:electron transfer activity"/>
    <property type="evidence" value="ECO:0007669"/>
    <property type="project" value="InterPro"/>
</dbReference>
<evidence type="ECO:0000256" key="5">
    <source>
        <dbReference type="SAM" id="SignalP"/>
    </source>
</evidence>
<feature type="chain" id="PRO_5041352154" evidence="5">
    <location>
        <begin position="33"/>
        <end position="145"/>
    </location>
</feature>
<keyword evidence="8" id="KW-1185">Reference proteome</keyword>
<dbReference type="Gene3D" id="1.10.760.10">
    <property type="entry name" value="Cytochrome c-like domain"/>
    <property type="match status" value="1"/>
</dbReference>
<dbReference type="SUPFAM" id="SSF46626">
    <property type="entry name" value="Cytochrome c"/>
    <property type="match status" value="1"/>
</dbReference>
<evidence type="ECO:0000313" key="8">
    <source>
        <dbReference type="Proteomes" id="UP001156140"/>
    </source>
</evidence>
<dbReference type="EMBL" id="JALAZD010000001">
    <property type="protein sequence ID" value="MCI0126669.1"/>
    <property type="molecule type" value="Genomic_DNA"/>
</dbReference>
<dbReference type="PROSITE" id="PS51007">
    <property type="entry name" value="CYTC"/>
    <property type="match status" value="1"/>
</dbReference>
<dbReference type="InterPro" id="IPR009056">
    <property type="entry name" value="Cyt_c-like_dom"/>
</dbReference>
<dbReference type="Proteomes" id="UP001156140">
    <property type="component" value="Unassembled WGS sequence"/>
</dbReference>
<dbReference type="GO" id="GO:0046872">
    <property type="term" value="F:metal ion binding"/>
    <property type="evidence" value="ECO:0007669"/>
    <property type="project" value="UniProtKB-KW"/>
</dbReference>
<evidence type="ECO:0000313" key="7">
    <source>
        <dbReference type="EMBL" id="MCI0126669.1"/>
    </source>
</evidence>
<dbReference type="InterPro" id="IPR036909">
    <property type="entry name" value="Cyt_c-like_dom_sf"/>
</dbReference>
<dbReference type="AlphaFoldDB" id="A0AA41QMR3"/>
<protein>
    <submittedName>
        <fullName evidence="7">Cytochrome c</fullName>
    </submittedName>
</protein>
<evidence type="ECO:0000256" key="4">
    <source>
        <dbReference type="PROSITE-ProRule" id="PRU00433"/>
    </source>
</evidence>
<evidence type="ECO:0000256" key="2">
    <source>
        <dbReference type="ARBA" id="ARBA00022723"/>
    </source>
</evidence>
<evidence type="ECO:0000256" key="3">
    <source>
        <dbReference type="ARBA" id="ARBA00023004"/>
    </source>
</evidence>
<feature type="signal peptide" evidence="5">
    <location>
        <begin position="1"/>
        <end position="32"/>
    </location>
</feature>